<name>A0A9X2E0P0_9NOCA</name>
<dbReference type="PANTHER" id="PTHR30055">
    <property type="entry name" value="HTH-TYPE TRANSCRIPTIONAL REGULATOR RUTR"/>
    <property type="match status" value="1"/>
</dbReference>
<dbReference type="SUPFAM" id="SSF46689">
    <property type="entry name" value="Homeodomain-like"/>
    <property type="match status" value="1"/>
</dbReference>
<keyword evidence="7" id="KW-1185">Reference proteome</keyword>
<accession>A0A9X2E0P0</accession>
<feature type="DNA-binding region" description="H-T-H motif" evidence="4">
    <location>
        <begin position="40"/>
        <end position="59"/>
    </location>
</feature>
<dbReference type="Pfam" id="PF00440">
    <property type="entry name" value="TetR_N"/>
    <property type="match status" value="1"/>
</dbReference>
<dbReference type="InterPro" id="IPR001647">
    <property type="entry name" value="HTH_TetR"/>
</dbReference>
<reference evidence="6" key="1">
    <citation type="submission" date="2022-06" db="EMBL/GenBank/DDBJ databases">
        <title>Novel species in genus nocardia.</title>
        <authorList>
            <person name="Li F."/>
        </authorList>
    </citation>
    <scope>NUCLEOTIDE SEQUENCE</scope>
    <source>
        <strain evidence="6">CDC141</strain>
    </source>
</reference>
<evidence type="ECO:0000256" key="3">
    <source>
        <dbReference type="ARBA" id="ARBA00023163"/>
    </source>
</evidence>
<dbReference type="RefSeq" id="WP_251908840.1">
    <property type="nucleotide sequence ID" value="NZ_JAMRXG010000001.1"/>
</dbReference>
<keyword evidence="2 4" id="KW-0238">DNA-binding</keyword>
<comment type="caution">
    <text evidence="6">The sequence shown here is derived from an EMBL/GenBank/DDBJ whole genome shotgun (WGS) entry which is preliminary data.</text>
</comment>
<proteinExistence type="predicted"/>
<evidence type="ECO:0000256" key="1">
    <source>
        <dbReference type="ARBA" id="ARBA00023015"/>
    </source>
</evidence>
<sequence length="196" mass="21042">MVRKGRGTADRPVASGVRSRTRAAIVEAALAVWAREIAAPLTDIAERAGVSRSTLHRYFPERQNLLDAVLMESLRVLDAVVARAADAATPLDRLTTLLRSFVEVGDRVVFLYADPDRFTGNPHWRPVGNRSLRTLIEAAQSDGVLDAALPASWIEAVFNAHIYVAAEAAQAGAEPAHVIADRAVRTLLGGVATSGR</sequence>
<dbReference type="PANTHER" id="PTHR30055:SF234">
    <property type="entry name" value="HTH-TYPE TRANSCRIPTIONAL REGULATOR BETI"/>
    <property type="match status" value="1"/>
</dbReference>
<dbReference type="AlphaFoldDB" id="A0A9X2E0P0"/>
<organism evidence="6 7">
    <name type="scientific">Nocardia pulmonis</name>
    <dbReference type="NCBI Taxonomy" id="2951408"/>
    <lineage>
        <taxon>Bacteria</taxon>
        <taxon>Bacillati</taxon>
        <taxon>Actinomycetota</taxon>
        <taxon>Actinomycetes</taxon>
        <taxon>Mycobacteriales</taxon>
        <taxon>Nocardiaceae</taxon>
        <taxon>Nocardia</taxon>
    </lineage>
</organism>
<evidence type="ECO:0000313" key="6">
    <source>
        <dbReference type="EMBL" id="MCM6771959.1"/>
    </source>
</evidence>
<keyword evidence="1" id="KW-0805">Transcription regulation</keyword>
<feature type="domain" description="HTH tetR-type" evidence="5">
    <location>
        <begin position="19"/>
        <end position="77"/>
    </location>
</feature>
<dbReference type="InterPro" id="IPR009057">
    <property type="entry name" value="Homeodomain-like_sf"/>
</dbReference>
<evidence type="ECO:0000313" key="7">
    <source>
        <dbReference type="Proteomes" id="UP001139157"/>
    </source>
</evidence>
<protein>
    <submittedName>
        <fullName evidence="6">TetR/AcrR family transcriptional regulator</fullName>
    </submittedName>
</protein>
<dbReference type="GO" id="GO:0003700">
    <property type="term" value="F:DNA-binding transcription factor activity"/>
    <property type="evidence" value="ECO:0007669"/>
    <property type="project" value="TreeGrafter"/>
</dbReference>
<dbReference type="Gene3D" id="1.10.357.10">
    <property type="entry name" value="Tetracycline Repressor, domain 2"/>
    <property type="match status" value="1"/>
</dbReference>
<gene>
    <name evidence="6" type="ORF">NDR86_00560</name>
</gene>
<keyword evidence="3" id="KW-0804">Transcription</keyword>
<evidence type="ECO:0000256" key="4">
    <source>
        <dbReference type="PROSITE-ProRule" id="PRU00335"/>
    </source>
</evidence>
<dbReference type="InterPro" id="IPR050109">
    <property type="entry name" value="HTH-type_TetR-like_transc_reg"/>
</dbReference>
<dbReference type="Proteomes" id="UP001139157">
    <property type="component" value="Unassembled WGS sequence"/>
</dbReference>
<dbReference type="EMBL" id="JAMRXG010000001">
    <property type="protein sequence ID" value="MCM6771959.1"/>
    <property type="molecule type" value="Genomic_DNA"/>
</dbReference>
<evidence type="ECO:0000259" key="5">
    <source>
        <dbReference type="PROSITE" id="PS50977"/>
    </source>
</evidence>
<dbReference type="PROSITE" id="PS50977">
    <property type="entry name" value="HTH_TETR_2"/>
    <property type="match status" value="1"/>
</dbReference>
<evidence type="ECO:0000256" key="2">
    <source>
        <dbReference type="ARBA" id="ARBA00023125"/>
    </source>
</evidence>
<dbReference type="GO" id="GO:0000976">
    <property type="term" value="F:transcription cis-regulatory region binding"/>
    <property type="evidence" value="ECO:0007669"/>
    <property type="project" value="TreeGrafter"/>
</dbReference>